<dbReference type="GO" id="GO:0008894">
    <property type="term" value="F:guanosine-5'-triphosphate,3'-diphosphate diphosphatase activity"/>
    <property type="evidence" value="ECO:0007669"/>
    <property type="project" value="UniProtKB-EC"/>
</dbReference>
<evidence type="ECO:0000313" key="3">
    <source>
        <dbReference type="EMBL" id="NYD89657.1"/>
    </source>
</evidence>
<protein>
    <submittedName>
        <fullName evidence="3">Exopolyphosphatase/guanosine-5'-triphosphate, 3'-diphosphate pyrophosphatase</fullName>
        <ecNumber evidence="3">3.6.1.11</ecNumber>
        <ecNumber evidence="3">3.6.1.40</ecNumber>
    </submittedName>
</protein>
<dbReference type="GO" id="GO:0004309">
    <property type="term" value="F:exopolyphosphatase activity"/>
    <property type="evidence" value="ECO:0007669"/>
    <property type="project" value="UniProtKB-EC"/>
</dbReference>
<dbReference type="Gene3D" id="3.30.420.40">
    <property type="match status" value="1"/>
</dbReference>
<dbReference type="SUPFAM" id="SSF53067">
    <property type="entry name" value="Actin-like ATPase domain"/>
    <property type="match status" value="2"/>
</dbReference>
<reference evidence="3 4" key="2">
    <citation type="submission" date="2020-08" db="EMBL/GenBank/DDBJ databases">
        <title>The Agave Microbiome: Exploring the role of microbial communities in plant adaptations to desert environments.</title>
        <authorList>
            <person name="Partida-Martinez L.P."/>
        </authorList>
    </citation>
    <scope>NUCLEOTIDE SEQUENCE [LARGE SCALE GENOMIC DNA]</scope>
    <source>
        <strain evidence="3 4">AS2.3</strain>
    </source>
</reference>
<feature type="domain" description="Exopolyphosphatase C-terminal" evidence="2">
    <location>
        <begin position="333"/>
        <end position="471"/>
    </location>
</feature>
<dbReference type="AlphaFoldDB" id="A0A7Y9K182"/>
<dbReference type="CDD" id="cd24052">
    <property type="entry name" value="ASKHA_NBD_HpPPX-GppA-like"/>
    <property type="match status" value="1"/>
</dbReference>
<organism evidence="3 4">
    <name type="scientific">Sphingomonas melonis</name>
    <dbReference type="NCBI Taxonomy" id="152682"/>
    <lineage>
        <taxon>Bacteria</taxon>
        <taxon>Pseudomonadati</taxon>
        <taxon>Pseudomonadota</taxon>
        <taxon>Alphaproteobacteria</taxon>
        <taxon>Sphingomonadales</taxon>
        <taxon>Sphingomonadaceae</taxon>
        <taxon>Sphingomonas</taxon>
    </lineage>
</organism>
<feature type="domain" description="Ppx/GppA phosphatase N-terminal" evidence="1">
    <location>
        <begin position="49"/>
        <end position="323"/>
    </location>
</feature>
<gene>
    <name evidence="3" type="ORF">HD841_001437</name>
</gene>
<dbReference type="InterPro" id="IPR050273">
    <property type="entry name" value="GppA/Ppx_hydrolase"/>
</dbReference>
<reference evidence="3 4" key="1">
    <citation type="submission" date="2020-07" db="EMBL/GenBank/DDBJ databases">
        <authorList>
            <person name="Partida-Martinez L."/>
            <person name="Huntemann M."/>
            <person name="Clum A."/>
            <person name="Wang J."/>
            <person name="Palaniappan K."/>
            <person name="Ritter S."/>
            <person name="Chen I.-M."/>
            <person name="Stamatis D."/>
            <person name="Reddy T."/>
            <person name="O'Malley R."/>
            <person name="Daum C."/>
            <person name="Shapiro N."/>
            <person name="Ivanova N."/>
            <person name="Kyrpides N."/>
            <person name="Woyke T."/>
        </authorList>
    </citation>
    <scope>NUCLEOTIDE SEQUENCE [LARGE SCALE GENOMIC DNA]</scope>
    <source>
        <strain evidence="3 4">AS2.3</strain>
    </source>
</reference>
<keyword evidence="3" id="KW-0378">Hydrolase</keyword>
<dbReference type="EMBL" id="JACCBY010000002">
    <property type="protein sequence ID" value="NYD89657.1"/>
    <property type="molecule type" value="Genomic_DNA"/>
</dbReference>
<dbReference type="InterPro" id="IPR048951">
    <property type="entry name" value="Ppx_C"/>
</dbReference>
<dbReference type="Pfam" id="PF21697">
    <property type="entry name" value="Ppx_C"/>
    <property type="match status" value="1"/>
</dbReference>
<name>A0A7Y9K182_9SPHN</name>
<dbReference type="Gene3D" id="1.10.3210.10">
    <property type="entry name" value="Hypothetical protein af1432"/>
    <property type="match status" value="1"/>
</dbReference>
<dbReference type="SUPFAM" id="SSF109604">
    <property type="entry name" value="HD-domain/PDEase-like"/>
    <property type="match status" value="1"/>
</dbReference>
<proteinExistence type="predicted"/>
<dbReference type="EC" id="3.6.1.11" evidence="3"/>
<dbReference type="Pfam" id="PF02541">
    <property type="entry name" value="Ppx-GppA"/>
    <property type="match status" value="1"/>
</dbReference>
<dbReference type="PANTHER" id="PTHR30005:SF0">
    <property type="entry name" value="RETROGRADE REGULATION PROTEIN 2"/>
    <property type="match status" value="1"/>
</dbReference>
<evidence type="ECO:0000313" key="4">
    <source>
        <dbReference type="Proteomes" id="UP000517753"/>
    </source>
</evidence>
<dbReference type="InterPro" id="IPR003695">
    <property type="entry name" value="Ppx_GppA_N"/>
</dbReference>
<comment type="caution">
    <text evidence="3">The sequence shown here is derived from an EMBL/GenBank/DDBJ whole genome shotgun (WGS) entry which is preliminary data.</text>
</comment>
<dbReference type="PANTHER" id="PTHR30005">
    <property type="entry name" value="EXOPOLYPHOSPHATASE"/>
    <property type="match status" value="1"/>
</dbReference>
<accession>A0A7Y9K182</accession>
<dbReference type="InterPro" id="IPR043129">
    <property type="entry name" value="ATPase_NBD"/>
</dbReference>
<dbReference type="EC" id="3.6.1.40" evidence="3"/>
<evidence type="ECO:0000259" key="2">
    <source>
        <dbReference type="Pfam" id="PF21697"/>
    </source>
</evidence>
<evidence type="ECO:0000259" key="1">
    <source>
        <dbReference type="Pfam" id="PF02541"/>
    </source>
</evidence>
<keyword evidence="4" id="KW-1185">Reference proteome</keyword>
<dbReference type="Gene3D" id="3.30.420.150">
    <property type="entry name" value="Exopolyphosphatase. Domain 2"/>
    <property type="match status" value="1"/>
</dbReference>
<dbReference type="Proteomes" id="UP000517753">
    <property type="component" value="Unassembled WGS sequence"/>
</dbReference>
<sequence>MVRLPFITALRDRPPSEHQPAPTVEPAMTGTYPRTGIIDIGSNSVRLVVYQGHPRIPATLFNEKVMAGLGRSLAATGAIDAESMTLAIGALRRFAMVAREMDAPVRTVATAAVRDASNGADFIAAAGDLGLTVELLSGEQEATAAGMGVLSAIPDADGIVGDLGGGSLELVRVVAGTVTDRISFPLGVLRIAALRASRGPAFDRHVTRLIADAGWTGRGRGLPLYMVGGSWRALARLDMSLTHYPLPIIHGYTLAPETVGRLGRSIAHLSRPRLRSVPGMSSVRAAQLGDATALLSVVMRELGSGSAMASTFGLREGLLYATLDPQTRALDPLIVAAREEGKLLGRFAEHGDLLAGWIAPLFPADPPELARIRHAACLLADSGWRANPEFRDERGFEVALHGNWVAIDAPERAMLAQALHTSLGGSTTPHPLLAGLASAGQIALAIEWGLAIRLGQRFSAGLAGPLQRAALALEPGHIALSLGEADRPLYAETVERRHAALATALKRKPRLAVR</sequence>